<evidence type="ECO:0000256" key="4">
    <source>
        <dbReference type="ARBA" id="ARBA00022519"/>
    </source>
</evidence>
<evidence type="ECO:0000256" key="7">
    <source>
        <dbReference type="ARBA" id="ARBA00022989"/>
    </source>
</evidence>
<evidence type="ECO:0000256" key="6">
    <source>
        <dbReference type="ARBA" id="ARBA00022692"/>
    </source>
</evidence>
<dbReference type="PANTHER" id="PTHR37468">
    <property type="entry name" value="SULFATE TRANSPORTER CYSZ"/>
    <property type="match status" value="1"/>
</dbReference>
<dbReference type="EMBL" id="CAADEX010000051">
    <property type="protein sequence ID" value="VFJ55219.1"/>
    <property type="molecule type" value="Genomic_DNA"/>
</dbReference>
<evidence type="ECO:0000256" key="11">
    <source>
        <dbReference type="SAM" id="Phobius"/>
    </source>
</evidence>
<keyword evidence="2" id="KW-0813">Transport</keyword>
<reference evidence="12" key="1">
    <citation type="submission" date="2019-02" db="EMBL/GenBank/DDBJ databases">
        <authorList>
            <person name="Gruber-Vodicka R. H."/>
            <person name="Seah K. B. B."/>
        </authorList>
    </citation>
    <scope>NUCLEOTIDE SEQUENCE</scope>
    <source>
        <strain evidence="12">BECK_DK47</strain>
    </source>
</reference>
<evidence type="ECO:0000256" key="2">
    <source>
        <dbReference type="ARBA" id="ARBA00022448"/>
    </source>
</evidence>
<comment type="subcellular location">
    <subcellularLocation>
        <location evidence="1">Membrane</location>
        <topology evidence="1">Multi-pass membrane protein</topology>
    </subcellularLocation>
</comment>
<feature type="transmembrane region" description="Helical" evidence="11">
    <location>
        <begin position="88"/>
        <end position="109"/>
    </location>
</feature>
<evidence type="ECO:0000256" key="3">
    <source>
        <dbReference type="ARBA" id="ARBA00022475"/>
    </source>
</evidence>
<protein>
    <submittedName>
        <fullName evidence="12">CysZ protein</fullName>
    </submittedName>
</protein>
<keyword evidence="6 11" id="KW-0812">Transmembrane</keyword>
<feature type="transmembrane region" description="Helical" evidence="11">
    <location>
        <begin position="162"/>
        <end position="181"/>
    </location>
</feature>
<accession>A0A450SN13</accession>
<keyword evidence="3" id="KW-1003">Cell membrane</keyword>
<proteinExistence type="predicted"/>
<dbReference type="GO" id="GO:0019344">
    <property type="term" value="P:cysteine biosynthetic process"/>
    <property type="evidence" value="ECO:0007669"/>
    <property type="project" value="UniProtKB-KW"/>
</dbReference>
<dbReference type="AlphaFoldDB" id="A0A450SN13"/>
<evidence type="ECO:0000256" key="9">
    <source>
        <dbReference type="ARBA" id="ARBA00023136"/>
    </source>
</evidence>
<name>A0A450SN13_9GAMM</name>
<evidence type="ECO:0000256" key="5">
    <source>
        <dbReference type="ARBA" id="ARBA00022605"/>
    </source>
</evidence>
<dbReference type="GO" id="GO:0005886">
    <property type="term" value="C:plasma membrane"/>
    <property type="evidence" value="ECO:0007669"/>
    <property type="project" value="TreeGrafter"/>
</dbReference>
<dbReference type="Pfam" id="PF07264">
    <property type="entry name" value="EI24"/>
    <property type="match status" value="1"/>
</dbReference>
<feature type="transmembrane region" description="Helical" evidence="11">
    <location>
        <begin position="225"/>
        <end position="248"/>
    </location>
</feature>
<evidence type="ECO:0000256" key="8">
    <source>
        <dbReference type="ARBA" id="ARBA00023032"/>
    </source>
</evidence>
<evidence type="ECO:0000256" key="1">
    <source>
        <dbReference type="ARBA" id="ARBA00004141"/>
    </source>
</evidence>
<feature type="transmembrane region" description="Helical" evidence="11">
    <location>
        <begin position="48"/>
        <end position="68"/>
    </location>
</feature>
<keyword evidence="5" id="KW-0028">Amino-acid biosynthesis</keyword>
<keyword evidence="8" id="KW-0764">Sulfate transport</keyword>
<keyword evidence="7 11" id="KW-1133">Transmembrane helix</keyword>
<dbReference type="InterPro" id="IPR050480">
    <property type="entry name" value="CysZ-like"/>
</dbReference>
<dbReference type="PANTHER" id="PTHR37468:SF1">
    <property type="entry name" value="SULFATE TRANSPORTER CYSZ"/>
    <property type="match status" value="1"/>
</dbReference>
<keyword evidence="9 11" id="KW-0472">Membrane</keyword>
<evidence type="ECO:0000313" key="12">
    <source>
        <dbReference type="EMBL" id="VFJ55219.1"/>
    </source>
</evidence>
<dbReference type="GO" id="GO:0000103">
    <property type="term" value="P:sulfate assimilation"/>
    <property type="evidence" value="ECO:0007669"/>
    <property type="project" value="TreeGrafter"/>
</dbReference>
<dbReference type="NCBIfam" id="NF003433">
    <property type="entry name" value="PRK04949.1"/>
    <property type="match status" value="1"/>
</dbReference>
<dbReference type="GO" id="GO:0009675">
    <property type="term" value="F:high-affinity sulfate:proton symporter activity"/>
    <property type="evidence" value="ECO:0007669"/>
    <property type="project" value="TreeGrafter"/>
</dbReference>
<organism evidence="12">
    <name type="scientific">Candidatus Kentrum sp. DK</name>
    <dbReference type="NCBI Taxonomy" id="2126562"/>
    <lineage>
        <taxon>Bacteria</taxon>
        <taxon>Pseudomonadati</taxon>
        <taxon>Pseudomonadota</taxon>
        <taxon>Gammaproteobacteria</taxon>
        <taxon>Candidatus Kentrum</taxon>
    </lineage>
</organism>
<evidence type="ECO:0000256" key="10">
    <source>
        <dbReference type="ARBA" id="ARBA00023192"/>
    </source>
</evidence>
<dbReference type="InterPro" id="IPR059112">
    <property type="entry name" value="CysZ/EI24"/>
</dbReference>
<sequence length="266" mass="29865">MTRIDKTSIIFPPGNDNRMKSPFNELSTGSGYFWRGFPLLNHPGIRRYVIAPLLINTLLFAALIYFGAEKFDALLDSLIPAWLDWLRWLLWPIFAILSLFVVFFLFSWVGNLVAAPFNSLLAEAVQARLTGVSPDTNTGWLGFARDIAVSFLPAVLSELRKISYFLLRAIPIGLLLLVPGINIVVPFLWLAFSAWMLAIEYSDYPMGNQGLSFPEQRRRLNGRRMLSFGFGAMVLLATMVPGLNLLVIPTAVAGATVMWVEEHDRK</sequence>
<keyword evidence="10" id="KW-0198">Cysteine biosynthesis</keyword>
<gene>
    <name evidence="12" type="ORF">BECKDK2373B_GA0170837_10517</name>
</gene>
<keyword evidence="4" id="KW-0997">Cell inner membrane</keyword>